<dbReference type="InterPro" id="IPR036034">
    <property type="entry name" value="PDZ_sf"/>
</dbReference>
<dbReference type="EMBL" id="JAFBMS010000029">
    <property type="protein sequence ID" value="KAG9342247.1"/>
    <property type="molecule type" value="Genomic_DNA"/>
</dbReference>
<dbReference type="InterPro" id="IPR051971">
    <property type="entry name" value="E3_ubiquitin-PDZ_ligase"/>
</dbReference>
<gene>
    <name evidence="1" type="ORF">JZ751_016749</name>
</gene>
<dbReference type="OrthoDB" id="8952122at2759"/>
<dbReference type="PANTHER" id="PTHR15545:SF6">
    <property type="entry name" value="PDZ DOMAIN-CONTAINING RING FINGER PROTEIN 4"/>
    <property type="match status" value="1"/>
</dbReference>
<proteinExistence type="predicted"/>
<accession>A0A8T2P0T1</accession>
<protein>
    <submittedName>
        <fullName evidence="1">Uncharacterized protein</fullName>
    </submittedName>
</protein>
<comment type="caution">
    <text evidence="1">The sequence shown here is derived from an EMBL/GenBank/DDBJ whole genome shotgun (WGS) entry which is preliminary data.</text>
</comment>
<sequence>MDTPHSSSAPDTWLIQWLEERLPQRENRNYGHREVELCRQNSQEKLGLTLCYRTDDEEDVGIYVSEIRLKSSSDPQAIHGLNMAGIPIV</sequence>
<organism evidence="1 2">
    <name type="scientific">Albula glossodonta</name>
    <name type="common">roundjaw bonefish</name>
    <dbReference type="NCBI Taxonomy" id="121402"/>
    <lineage>
        <taxon>Eukaryota</taxon>
        <taxon>Metazoa</taxon>
        <taxon>Chordata</taxon>
        <taxon>Craniata</taxon>
        <taxon>Vertebrata</taxon>
        <taxon>Euteleostomi</taxon>
        <taxon>Actinopterygii</taxon>
        <taxon>Neopterygii</taxon>
        <taxon>Teleostei</taxon>
        <taxon>Albuliformes</taxon>
        <taxon>Albulidae</taxon>
        <taxon>Albula</taxon>
    </lineage>
</organism>
<dbReference type="PANTHER" id="PTHR15545">
    <property type="entry name" value="PDZ DOMAIN CONTAINING RING FINGER PROTEIN 3, 4"/>
    <property type="match status" value="1"/>
</dbReference>
<dbReference type="Proteomes" id="UP000824540">
    <property type="component" value="Unassembled WGS sequence"/>
</dbReference>
<dbReference type="Gene3D" id="2.30.42.10">
    <property type="match status" value="1"/>
</dbReference>
<evidence type="ECO:0000313" key="1">
    <source>
        <dbReference type="EMBL" id="KAG9342247.1"/>
    </source>
</evidence>
<reference evidence="1" key="1">
    <citation type="thesis" date="2021" institute="BYU ScholarsArchive" country="Provo, UT, USA">
        <title>Applications of and Algorithms for Genome Assembly and Genomic Analyses with an Emphasis on Marine Teleosts.</title>
        <authorList>
            <person name="Pickett B.D."/>
        </authorList>
    </citation>
    <scope>NUCLEOTIDE SEQUENCE</scope>
    <source>
        <strain evidence="1">HI-2016</strain>
    </source>
</reference>
<evidence type="ECO:0000313" key="2">
    <source>
        <dbReference type="Proteomes" id="UP000824540"/>
    </source>
</evidence>
<keyword evidence="2" id="KW-1185">Reference proteome</keyword>
<dbReference type="AlphaFoldDB" id="A0A8T2P0T1"/>
<name>A0A8T2P0T1_9TELE</name>